<comment type="caution">
    <text evidence="11">The sequence shown here is derived from an EMBL/GenBank/DDBJ whole genome shotgun (WGS) entry which is preliminary data.</text>
</comment>
<dbReference type="GO" id="GO:0015031">
    <property type="term" value="P:protein transport"/>
    <property type="evidence" value="ECO:0007669"/>
    <property type="project" value="UniProtKB-KW"/>
</dbReference>
<dbReference type="PROSITE" id="PS50166">
    <property type="entry name" value="IMPORTIN_B_NT"/>
    <property type="match status" value="1"/>
</dbReference>
<sequence>MELSDANLVTLSEYLLKTLSPDPSVRRPSEKFLESVEGNKNYPVLLLHLVNKAEIDLTIRVAGAVTFKNYVKRNWHLDDDGTSRVDESDREEVKRLIVDIMLVAPAPVQKQLSDAISIIGKSDFPLKWTGLIAHMVDKFNTGDFHVINGILHTAHSLFKRYRYEFKSQALWTEIKFVLQSFCEPLTKLFEVTYGLTSAHANNPEVLRIVYSSLLLICKIFYSLNFQDLPEFFEDNMNIWMPHFNSLLATEVKCLESDSNDEPGLIEQLKSQVCFNVSLYAQKYDEEFQPYMPKFVTDIWNLLVSTGLQPKYDQLVSHGLQFLSTVADRIQYRELFQDPNVLTSICEKVIIPNIQFREVDEELFADNPEEYMRRDIEGSDVETRRRAACDLVKVLSQHFEEKITAIFSQYVQAMLNEYTADRGKWKAKNAAVYLVISMAGKGQTQKHGVTQVSSLVPLQEFAAQYIIPELETDVNGQAVVKADSIKYLLQFRSILPPEVVVGSLGAIVRHLRANSQVVHSYAASAVDRILTLRQNNVLIVTGEKLVPLAGELLPALFNCLSMRGSEENEYVMKAIMRSFSTLQEAVIPYLGDLLPKLTEKLAVAARNPSKPHFNHYLFETITLSINIVCKKTPEAVQSFEEALFPIFQVILQQDVQEFLPYVLQVLSMLLGLRSSGEVPGPYLALYPCLLAPVLWERPGNIRPLASLLRGFVQKSRVSPATKEVIKVSGLLGVFQKLISSKANDHEGFYLIQAMMEFMPKEDLDPYMKQVMMLLFQRLSSSKTTKFIRGVLVFFCFYVITYGASEFVVLVDSVQPQMFVMIVERLFVPDTQKISGSSERKIAAVGITKLITEAKQIIDGPYSNTWPNLLKTLIQLFELPEDQTDHPDDHYVEVEDTPGYDVAYSRLVYAGDPSAEHDPLSGKW</sequence>
<keyword evidence="8" id="KW-0539">Nucleus</keyword>
<evidence type="ECO:0000256" key="6">
    <source>
        <dbReference type="ARBA" id="ARBA00022490"/>
    </source>
</evidence>
<dbReference type="Proteomes" id="UP001558652">
    <property type="component" value="Unassembled WGS sequence"/>
</dbReference>
<dbReference type="PANTHER" id="PTHR10997:SF8">
    <property type="entry name" value="EXPORTIN-2"/>
    <property type="match status" value="1"/>
</dbReference>
<dbReference type="PANTHER" id="PTHR10997">
    <property type="entry name" value="IMPORTIN-7, 8, 11"/>
    <property type="match status" value="1"/>
</dbReference>
<dbReference type="Pfam" id="PF03378">
    <property type="entry name" value="CAS_CSE1"/>
    <property type="match status" value="1"/>
</dbReference>
<dbReference type="FunFam" id="1.25.10.10:FF:000057">
    <property type="entry name" value="Exportin-2 isoform 1"/>
    <property type="match status" value="1"/>
</dbReference>
<accession>A0ABD0XVK2</accession>
<keyword evidence="12" id="KW-1185">Reference proteome</keyword>
<dbReference type="Pfam" id="PF03810">
    <property type="entry name" value="IBN_N"/>
    <property type="match status" value="1"/>
</dbReference>
<dbReference type="EMBL" id="JBFDAA010000020">
    <property type="protein sequence ID" value="KAL1115301.1"/>
    <property type="molecule type" value="Genomic_DNA"/>
</dbReference>
<comment type="subcellular location">
    <subcellularLocation>
        <location evidence="2">Cytoplasm</location>
    </subcellularLocation>
    <subcellularLocation>
        <location evidence="1">Nucleus</location>
    </subcellularLocation>
</comment>
<feature type="domain" description="Importin N-terminal" evidence="10">
    <location>
        <begin position="29"/>
        <end position="103"/>
    </location>
</feature>
<dbReference type="Pfam" id="PF08506">
    <property type="entry name" value="Cse1"/>
    <property type="match status" value="1"/>
</dbReference>
<protein>
    <recommendedName>
        <fullName evidence="4">Exportin-2</fullName>
    </recommendedName>
    <alternativeName>
        <fullName evidence="9">Importin-alpha re-exporter</fullName>
    </alternativeName>
</protein>
<evidence type="ECO:0000313" key="12">
    <source>
        <dbReference type="Proteomes" id="UP001558652"/>
    </source>
</evidence>
<keyword evidence="7" id="KW-0653">Protein transport</keyword>
<dbReference type="Gene3D" id="1.25.10.10">
    <property type="entry name" value="Leucine-rich Repeat Variant"/>
    <property type="match status" value="1"/>
</dbReference>
<evidence type="ECO:0000256" key="1">
    <source>
        <dbReference type="ARBA" id="ARBA00004123"/>
    </source>
</evidence>
<evidence type="ECO:0000256" key="4">
    <source>
        <dbReference type="ARBA" id="ARBA00018945"/>
    </source>
</evidence>
<keyword evidence="6" id="KW-0963">Cytoplasm</keyword>
<evidence type="ECO:0000256" key="7">
    <source>
        <dbReference type="ARBA" id="ARBA00022927"/>
    </source>
</evidence>
<organism evidence="11 12">
    <name type="scientific">Ranatra chinensis</name>
    <dbReference type="NCBI Taxonomy" id="642074"/>
    <lineage>
        <taxon>Eukaryota</taxon>
        <taxon>Metazoa</taxon>
        <taxon>Ecdysozoa</taxon>
        <taxon>Arthropoda</taxon>
        <taxon>Hexapoda</taxon>
        <taxon>Insecta</taxon>
        <taxon>Pterygota</taxon>
        <taxon>Neoptera</taxon>
        <taxon>Paraneoptera</taxon>
        <taxon>Hemiptera</taxon>
        <taxon>Heteroptera</taxon>
        <taxon>Panheteroptera</taxon>
        <taxon>Nepomorpha</taxon>
        <taxon>Nepidae</taxon>
        <taxon>Ranatrinae</taxon>
        <taxon>Ranatra</taxon>
    </lineage>
</organism>
<dbReference type="GO" id="GO:0005737">
    <property type="term" value="C:cytoplasm"/>
    <property type="evidence" value="ECO:0007669"/>
    <property type="project" value="UniProtKB-SubCell"/>
</dbReference>
<dbReference type="SMART" id="SM00913">
    <property type="entry name" value="IBN_N"/>
    <property type="match status" value="1"/>
</dbReference>
<evidence type="ECO:0000256" key="8">
    <source>
        <dbReference type="ARBA" id="ARBA00023242"/>
    </source>
</evidence>
<evidence type="ECO:0000256" key="2">
    <source>
        <dbReference type="ARBA" id="ARBA00004496"/>
    </source>
</evidence>
<dbReference type="InterPro" id="IPR016024">
    <property type="entry name" value="ARM-type_fold"/>
</dbReference>
<keyword evidence="5" id="KW-0813">Transport</keyword>
<proteinExistence type="inferred from homology"/>
<reference evidence="11 12" key="1">
    <citation type="submission" date="2024-07" db="EMBL/GenBank/DDBJ databases">
        <title>Chromosome-level genome assembly of the water stick insect Ranatra chinensis (Heteroptera: Nepidae).</title>
        <authorList>
            <person name="Liu X."/>
        </authorList>
    </citation>
    <scope>NUCLEOTIDE SEQUENCE [LARGE SCALE GENOMIC DNA]</scope>
    <source>
        <strain evidence="11">Cailab_2021Rc</strain>
        <tissue evidence="11">Muscle</tissue>
    </source>
</reference>
<evidence type="ECO:0000313" key="11">
    <source>
        <dbReference type="EMBL" id="KAL1115301.1"/>
    </source>
</evidence>
<evidence type="ECO:0000256" key="9">
    <source>
        <dbReference type="ARBA" id="ARBA00030693"/>
    </source>
</evidence>
<dbReference type="InterPro" id="IPR005043">
    <property type="entry name" value="XPO2_C"/>
</dbReference>
<name>A0ABD0XVK2_9HEMI</name>
<dbReference type="InterPro" id="IPR001494">
    <property type="entry name" value="Importin-beta_N"/>
</dbReference>
<dbReference type="SUPFAM" id="SSF48371">
    <property type="entry name" value="ARM repeat"/>
    <property type="match status" value="1"/>
</dbReference>
<dbReference type="GO" id="GO:0005634">
    <property type="term" value="C:nucleus"/>
    <property type="evidence" value="ECO:0007669"/>
    <property type="project" value="UniProtKB-SubCell"/>
</dbReference>
<dbReference type="InterPro" id="IPR013713">
    <property type="entry name" value="XPO2_central"/>
</dbReference>
<evidence type="ECO:0000259" key="10">
    <source>
        <dbReference type="PROSITE" id="PS50166"/>
    </source>
</evidence>
<comment type="similarity">
    <text evidence="3">Belongs to the XPO2/CSE1 family.</text>
</comment>
<evidence type="ECO:0000256" key="5">
    <source>
        <dbReference type="ARBA" id="ARBA00022448"/>
    </source>
</evidence>
<dbReference type="AlphaFoldDB" id="A0ABD0XVK2"/>
<evidence type="ECO:0000256" key="3">
    <source>
        <dbReference type="ARBA" id="ARBA00008669"/>
    </source>
</evidence>
<gene>
    <name evidence="11" type="ORF">AAG570_007332</name>
</gene>
<dbReference type="InterPro" id="IPR011989">
    <property type="entry name" value="ARM-like"/>
</dbReference>